<dbReference type="OrthoDB" id="307788at2"/>
<dbReference type="PANTHER" id="PTHR33515:SF1">
    <property type="entry name" value="RIBOSOME-BINDING FACTOR A, CHLOROPLASTIC-RELATED"/>
    <property type="match status" value="1"/>
</dbReference>
<dbReference type="NCBIfam" id="TIGR00082">
    <property type="entry name" value="rbfA"/>
    <property type="match status" value="1"/>
</dbReference>
<evidence type="ECO:0000313" key="3">
    <source>
        <dbReference type="EMBL" id="KEJ93415.1"/>
    </source>
</evidence>
<reference evidence="3 4" key="1">
    <citation type="submission" date="2014-04" db="EMBL/GenBank/DDBJ databases">
        <title>Draft Genome Sequence of Synergistes jonesii.</title>
        <authorList>
            <person name="Coil D.A."/>
            <person name="Eisen J.A."/>
            <person name="Holland-Moritz H.E."/>
        </authorList>
    </citation>
    <scope>NUCLEOTIDE SEQUENCE [LARGE SCALE GENOMIC DNA]</scope>
    <source>
        <strain evidence="3 4">78-1</strain>
    </source>
</reference>
<dbReference type="HAMAP" id="MF_00003">
    <property type="entry name" value="RbfA"/>
    <property type="match status" value="1"/>
</dbReference>
<dbReference type="Proteomes" id="UP000027665">
    <property type="component" value="Unassembled WGS sequence"/>
</dbReference>
<keyword evidence="4" id="KW-1185">Reference proteome</keyword>
<keyword evidence="2" id="KW-0963">Cytoplasm</keyword>
<comment type="similarity">
    <text evidence="2">Belongs to the RbfA family.</text>
</comment>
<keyword evidence="1 2" id="KW-0690">Ribosome biogenesis</keyword>
<dbReference type="STRING" id="2754.EH55_08935"/>
<dbReference type="GeneID" id="90982595"/>
<dbReference type="RefSeq" id="WP_037974257.1">
    <property type="nucleotide sequence ID" value="NZ_JAWRIX010000071.1"/>
</dbReference>
<name>A0A073IV15_9BACT</name>
<dbReference type="AlphaFoldDB" id="A0A073IV15"/>
<dbReference type="SUPFAM" id="SSF89919">
    <property type="entry name" value="Ribosome-binding factor A, RbfA"/>
    <property type="match status" value="1"/>
</dbReference>
<dbReference type="PANTHER" id="PTHR33515">
    <property type="entry name" value="RIBOSOME-BINDING FACTOR A, CHLOROPLASTIC-RELATED"/>
    <property type="match status" value="1"/>
</dbReference>
<comment type="subcellular location">
    <subcellularLocation>
        <location evidence="2">Cytoplasm</location>
    </subcellularLocation>
</comment>
<dbReference type="InterPro" id="IPR020053">
    <property type="entry name" value="Ribosome-bd_factorA_CS"/>
</dbReference>
<dbReference type="GO" id="GO:0043024">
    <property type="term" value="F:ribosomal small subunit binding"/>
    <property type="evidence" value="ECO:0007669"/>
    <property type="project" value="TreeGrafter"/>
</dbReference>
<dbReference type="GO" id="GO:0005829">
    <property type="term" value="C:cytosol"/>
    <property type="evidence" value="ECO:0007669"/>
    <property type="project" value="TreeGrafter"/>
</dbReference>
<proteinExistence type="inferred from homology"/>
<comment type="subunit">
    <text evidence="2">Monomer. Binds 30S ribosomal subunits, but not 50S ribosomal subunits or 70S ribosomes.</text>
</comment>
<dbReference type="InterPro" id="IPR015946">
    <property type="entry name" value="KH_dom-like_a/b"/>
</dbReference>
<comment type="caution">
    <text evidence="3">The sequence shown here is derived from an EMBL/GenBank/DDBJ whole genome shotgun (WGS) entry which is preliminary data.</text>
</comment>
<evidence type="ECO:0000313" key="4">
    <source>
        <dbReference type="Proteomes" id="UP000027665"/>
    </source>
</evidence>
<gene>
    <name evidence="2" type="primary">rbfA</name>
    <name evidence="3" type="ORF">EH55_08935</name>
</gene>
<accession>A0A073IV15</accession>
<dbReference type="eggNOG" id="COG0858">
    <property type="taxonomic scope" value="Bacteria"/>
</dbReference>
<dbReference type="GO" id="GO:0030490">
    <property type="term" value="P:maturation of SSU-rRNA"/>
    <property type="evidence" value="ECO:0007669"/>
    <property type="project" value="UniProtKB-UniRule"/>
</dbReference>
<protein>
    <recommendedName>
        <fullName evidence="2">Ribosome-binding factor A</fullName>
    </recommendedName>
</protein>
<dbReference type="EMBL" id="JMKI01000004">
    <property type="protein sequence ID" value="KEJ93415.1"/>
    <property type="molecule type" value="Genomic_DNA"/>
</dbReference>
<dbReference type="InterPro" id="IPR000238">
    <property type="entry name" value="RbfA"/>
</dbReference>
<dbReference type="Gene3D" id="3.30.300.20">
    <property type="match status" value="1"/>
</dbReference>
<sequence length="125" mass="14448">MATYRIDRINKEFLRLISEMLRTRIKNDDAAKAVLTKVTVSRDLSHSKVYYTVIKEEEREPVQNALDAAAAPLRAMLGKELKLRTIPELHFIYDDSESRARAMDELLDRVAALDMRQAAERKTQQ</sequence>
<organism evidence="3 4">
    <name type="scientific">Synergistes jonesii</name>
    <dbReference type="NCBI Taxonomy" id="2754"/>
    <lineage>
        <taxon>Bacteria</taxon>
        <taxon>Thermotogati</taxon>
        <taxon>Synergistota</taxon>
        <taxon>Synergistia</taxon>
        <taxon>Synergistales</taxon>
        <taxon>Synergistaceae</taxon>
        <taxon>Synergistes</taxon>
    </lineage>
</organism>
<evidence type="ECO:0000256" key="2">
    <source>
        <dbReference type="HAMAP-Rule" id="MF_00003"/>
    </source>
</evidence>
<dbReference type="InterPro" id="IPR023799">
    <property type="entry name" value="RbfA_dom_sf"/>
</dbReference>
<evidence type="ECO:0000256" key="1">
    <source>
        <dbReference type="ARBA" id="ARBA00022517"/>
    </source>
</evidence>
<dbReference type="PROSITE" id="PS01319">
    <property type="entry name" value="RBFA"/>
    <property type="match status" value="1"/>
</dbReference>
<comment type="function">
    <text evidence="2">One of several proteins that assist in the late maturation steps of the functional core of the 30S ribosomal subunit. Associates with free 30S ribosomal subunits (but not with 30S subunits that are part of 70S ribosomes or polysomes). Required for efficient processing of 16S rRNA. May interact with the 5'-terminal helix region of 16S rRNA.</text>
</comment>
<dbReference type="Pfam" id="PF02033">
    <property type="entry name" value="RBFA"/>
    <property type="match status" value="1"/>
</dbReference>